<evidence type="ECO:0000313" key="2">
    <source>
        <dbReference type="Proteomes" id="UP000695000"/>
    </source>
</evidence>
<feature type="compositionally biased region" description="Acidic residues" evidence="1">
    <location>
        <begin position="207"/>
        <end position="221"/>
    </location>
</feature>
<name>A0ABM1MGV3_NICVS</name>
<proteinExistence type="predicted"/>
<organism evidence="2 3">
    <name type="scientific">Nicrophorus vespilloides</name>
    <name type="common">Boreal carrion beetle</name>
    <dbReference type="NCBI Taxonomy" id="110193"/>
    <lineage>
        <taxon>Eukaryota</taxon>
        <taxon>Metazoa</taxon>
        <taxon>Ecdysozoa</taxon>
        <taxon>Arthropoda</taxon>
        <taxon>Hexapoda</taxon>
        <taxon>Insecta</taxon>
        <taxon>Pterygota</taxon>
        <taxon>Neoptera</taxon>
        <taxon>Endopterygota</taxon>
        <taxon>Coleoptera</taxon>
        <taxon>Polyphaga</taxon>
        <taxon>Staphyliniformia</taxon>
        <taxon>Silphidae</taxon>
        <taxon>Nicrophorinae</taxon>
        <taxon>Nicrophorus</taxon>
    </lineage>
</organism>
<evidence type="ECO:0000313" key="3">
    <source>
        <dbReference type="RefSeq" id="XP_017773803.1"/>
    </source>
</evidence>
<dbReference type="RefSeq" id="XP_017773803.1">
    <property type="nucleotide sequence ID" value="XM_017918314.1"/>
</dbReference>
<dbReference type="GeneID" id="108560669"/>
<feature type="compositionally biased region" description="Basic and acidic residues" evidence="1">
    <location>
        <begin position="222"/>
        <end position="245"/>
    </location>
</feature>
<dbReference type="Proteomes" id="UP000695000">
    <property type="component" value="Unplaced"/>
</dbReference>
<reference evidence="3" key="1">
    <citation type="submission" date="2025-08" db="UniProtKB">
        <authorList>
            <consortium name="RefSeq"/>
        </authorList>
    </citation>
    <scope>IDENTIFICATION</scope>
    <source>
        <tissue evidence="3">Whole Larva</tissue>
    </source>
</reference>
<accession>A0ABM1MGV3</accession>
<feature type="region of interest" description="Disordered" evidence="1">
    <location>
        <begin position="198"/>
        <end position="262"/>
    </location>
</feature>
<sequence>MSEAKADTVQGLGFKDKEKALDTIKNLEGRDPDYQKLAIKGLIGRAKRVLTLTKDKEKLQNINDAMATFDGWLKEFENSNKAKENKPYLPLDTMKLLLPLKEQYKLEEDTKRDAFMEAYKSVKGEYKNLRTVQSGDDEPSWDIVRNAALKKIMKKIDDENPNLWDDDLPTKEHMEVILWSYSPDALRIKKSLSKIEDKLGKDHMEDDKDDEDEDEDEEDEKETDKEEDKNGNNVEEKKAVKRKSEGSSSDSDQESPKKKSKQ</sequence>
<protein>
    <submittedName>
        <fullName evidence="3">46 kDa FK506-binding nuclear protein</fullName>
    </submittedName>
</protein>
<evidence type="ECO:0000256" key="1">
    <source>
        <dbReference type="SAM" id="MobiDB-lite"/>
    </source>
</evidence>
<dbReference type="Gene3D" id="1.20.120.1250">
    <property type="entry name" value="Sulfhydryl oxidase R596, ORFan domain"/>
    <property type="match status" value="1"/>
</dbReference>
<keyword evidence="2" id="KW-1185">Reference proteome</keyword>
<gene>
    <name evidence="3" type="primary">LOC108560669</name>
</gene>